<dbReference type="InterPro" id="IPR036296">
    <property type="entry name" value="SKP1-like_dim_sf"/>
</dbReference>
<accession>A0A8R1UL08</accession>
<dbReference type="Pfam" id="PF03931">
    <property type="entry name" value="Skp1_POZ"/>
    <property type="match status" value="1"/>
</dbReference>
<organism evidence="4 5">
    <name type="scientific">Pristionchus pacificus</name>
    <name type="common">Parasitic nematode worm</name>
    <dbReference type="NCBI Taxonomy" id="54126"/>
    <lineage>
        <taxon>Eukaryota</taxon>
        <taxon>Metazoa</taxon>
        <taxon>Ecdysozoa</taxon>
        <taxon>Nematoda</taxon>
        <taxon>Chromadorea</taxon>
        <taxon>Rhabditida</taxon>
        <taxon>Rhabditina</taxon>
        <taxon>Diplogasteromorpha</taxon>
        <taxon>Diplogasteroidea</taxon>
        <taxon>Neodiplogasteridae</taxon>
        <taxon>Pristionchus</taxon>
    </lineage>
</organism>
<evidence type="ECO:0000313" key="5">
    <source>
        <dbReference type="Proteomes" id="UP000005239"/>
    </source>
</evidence>
<dbReference type="OMA" id="MSENDCT"/>
<dbReference type="GO" id="GO:0031146">
    <property type="term" value="P:SCF-dependent proteasomal ubiquitin-dependent protein catabolic process"/>
    <property type="evidence" value="ECO:0000318"/>
    <property type="project" value="GO_Central"/>
</dbReference>
<reference evidence="5" key="1">
    <citation type="journal article" date="2008" name="Nat. Genet.">
        <title>The Pristionchus pacificus genome provides a unique perspective on nematode lifestyle and parasitism.</title>
        <authorList>
            <person name="Dieterich C."/>
            <person name="Clifton S.W."/>
            <person name="Schuster L.N."/>
            <person name="Chinwalla A."/>
            <person name="Delehaunty K."/>
            <person name="Dinkelacker I."/>
            <person name="Fulton L."/>
            <person name="Fulton R."/>
            <person name="Godfrey J."/>
            <person name="Minx P."/>
            <person name="Mitreva M."/>
            <person name="Roeseler W."/>
            <person name="Tian H."/>
            <person name="Witte H."/>
            <person name="Yang S.P."/>
            <person name="Wilson R.K."/>
            <person name="Sommer R.J."/>
        </authorList>
    </citation>
    <scope>NUCLEOTIDE SEQUENCE [LARGE SCALE GENOMIC DNA]</scope>
    <source>
        <strain evidence="5">PS312</strain>
    </source>
</reference>
<protein>
    <recommendedName>
        <fullName evidence="3">Skp1-related protein</fullName>
    </recommendedName>
</protein>
<dbReference type="Proteomes" id="UP000005239">
    <property type="component" value="Unassembled WGS sequence"/>
</dbReference>
<reference evidence="4" key="2">
    <citation type="submission" date="2022-06" db="UniProtKB">
        <authorList>
            <consortium name="EnsemblMetazoa"/>
        </authorList>
    </citation>
    <scope>IDENTIFICATION</scope>
    <source>
        <strain evidence="4">PS312</strain>
    </source>
</reference>
<dbReference type="OrthoDB" id="5786141at2759"/>
<comment type="function">
    <text evidence="3">Probable essential component of SCF (SKP1-CUL1-F-box protein) E3 ubiquitin-protein ligase complexes, which mediate the ubiquitination and subsequent proteasomal degradation of target proteins. Regulates cell proliferation during embryonic and larval development.</text>
</comment>
<dbReference type="GO" id="GO:0097602">
    <property type="term" value="F:cullin family protein binding"/>
    <property type="evidence" value="ECO:0000318"/>
    <property type="project" value="GO_Central"/>
</dbReference>
<dbReference type="InterPro" id="IPR001232">
    <property type="entry name" value="SKP1-like"/>
</dbReference>
<dbReference type="EnsemblMetazoa" id="PPA27725.1">
    <property type="protein sequence ID" value="PPA27725.1"/>
    <property type="gene ID" value="WBGene00117279"/>
</dbReference>
<dbReference type="AlphaFoldDB" id="A0A454XZ27"/>
<sequence>MSVILTSSDDKSFTVDLRVVKHSGTILGLLENVDAESLSEHPIPLMNVTGEILEKIIEWLAHHQNDVVVERDEWRKKVSGTIPQWDRDFMEQFDNDGLFHMLMGANYLDIRNLLDICTELISVQLKGKNTEQLRAHFGIINDFTPEEEAEMKKENNWNEI</sequence>
<evidence type="ECO:0000256" key="3">
    <source>
        <dbReference type="PIRNR" id="PIRNR028729"/>
    </source>
</evidence>
<keyword evidence="5" id="KW-1185">Reference proteome</keyword>
<dbReference type="InterPro" id="IPR016897">
    <property type="entry name" value="SKP1"/>
</dbReference>
<dbReference type="SUPFAM" id="SSF81382">
    <property type="entry name" value="Skp1 dimerisation domain-like"/>
    <property type="match status" value="1"/>
</dbReference>
<dbReference type="SMART" id="SM00512">
    <property type="entry name" value="Skp1"/>
    <property type="match status" value="1"/>
</dbReference>
<dbReference type="Pfam" id="PF01466">
    <property type="entry name" value="Skp1"/>
    <property type="match status" value="1"/>
</dbReference>
<dbReference type="GO" id="GO:0005737">
    <property type="term" value="C:cytoplasm"/>
    <property type="evidence" value="ECO:0000318"/>
    <property type="project" value="GO_Central"/>
</dbReference>
<dbReference type="InterPro" id="IPR016072">
    <property type="entry name" value="Skp1_comp_dimer"/>
</dbReference>
<evidence type="ECO:0000256" key="2">
    <source>
        <dbReference type="ARBA" id="ARBA00022786"/>
    </source>
</evidence>
<dbReference type="GO" id="GO:0005634">
    <property type="term" value="C:nucleus"/>
    <property type="evidence" value="ECO:0000318"/>
    <property type="project" value="GO_Central"/>
</dbReference>
<keyword evidence="2 3" id="KW-0833">Ubl conjugation pathway</keyword>
<comment type="pathway">
    <text evidence="3">Protein modification; protein ubiquitination.</text>
</comment>
<evidence type="ECO:0000313" key="4">
    <source>
        <dbReference type="EnsemblMetazoa" id="PPA27725.1"/>
    </source>
</evidence>
<name>A0A454XZ27_PRIPA</name>
<dbReference type="GO" id="GO:0016567">
    <property type="term" value="P:protein ubiquitination"/>
    <property type="evidence" value="ECO:0007669"/>
    <property type="project" value="UniProtKB-UniPathway"/>
</dbReference>
<comment type="similarity">
    <text evidence="1 3">Belongs to the SKP1 family.</text>
</comment>
<dbReference type="Gene3D" id="3.30.710.10">
    <property type="entry name" value="Potassium Channel Kv1.1, Chain A"/>
    <property type="match status" value="1"/>
</dbReference>
<dbReference type="InterPro" id="IPR016073">
    <property type="entry name" value="Skp1_comp_POZ"/>
</dbReference>
<dbReference type="CDD" id="cd18322">
    <property type="entry name" value="BTB_POZ_SKP1"/>
    <property type="match status" value="1"/>
</dbReference>
<dbReference type="SUPFAM" id="SSF54695">
    <property type="entry name" value="POZ domain"/>
    <property type="match status" value="1"/>
</dbReference>
<evidence type="ECO:0000256" key="1">
    <source>
        <dbReference type="ARBA" id="ARBA00009993"/>
    </source>
</evidence>
<dbReference type="InterPro" id="IPR011333">
    <property type="entry name" value="SKP1/BTB/POZ_sf"/>
</dbReference>
<proteinExistence type="inferred from homology"/>
<dbReference type="PIRSF" id="PIRSF028729">
    <property type="entry name" value="E3_ubiquit_lig_SCF_Skp"/>
    <property type="match status" value="1"/>
</dbReference>
<gene>
    <name evidence="4" type="primary">WBGene00117279</name>
</gene>
<accession>A0A454XZ27</accession>
<dbReference type="FunFam" id="3.30.710.10:FF:000272">
    <property type="entry name" value="Uncharacterized protein"/>
    <property type="match status" value="1"/>
</dbReference>
<dbReference type="PANTHER" id="PTHR11165">
    <property type="entry name" value="SKP1"/>
    <property type="match status" value="1"/>
</dbReference>